<dbReference type="PANTHER" id="PTHR11360:SF315">
    <property type="entry name" value="TRANSPORTER MCH2-RELATED"/>
    <property type="match status" value="1"/>
</dbReference>
<gene>
    <name evidence="5" type="ORF">C7999DRAFT_28697</name>
</gene>
<dbReference type="GO" id="GO:0022857">
    <property type="term" value="F:transmembrane transporter activity"/>
    <property type="evidence" value="ECO:0007669"/>
    <property type="project" value="InterPro"/>
</dbReference>
<feature type="transmembrane region" description="Helical" evidence="4">
    <location>
        <begin position="66"/>
        <end position="94"/>
    </location>
</feature>
<evidence type="ECO:0000256" key="1">
    <source>
        <dbReference type="ARBA" id="ARBA00004141"/>
    </source>
</evidence>
<comment type="caution">
    <text evidence="5">The sequence shown here is derived from an EMBL/GenBank/DDBJ whole genome shotgun (WGS) entry which is preliminary data.</text>
</comment>
<sequence>MGTHLATADEQDVSRSAPESPSIVFMDTKEHSTRPVPGEPGAGSDETPAETDLAEKAEFKEGGYGWVVVISVLLVNAHTWGLNSSYAVFLAYYLRSGTIVGSSALGFAFVGGLSISISLLVSPIATWCIGRFGTALTLRIGVIFEAVSFIGASFSTHLWHLVLSQGVCFGLGLGFSFTATVGVVPQWFIKRRSFANSVATCGSGFGGLTYALATNSMISNLGLAWAFRILAILAFVVNGACSLTLRDRNEAVGAIHTPFDKELFKRFEFCLFISWGFFSLLGYVIVVFSITDYAQSVGFTASQGSLAAAIFNLSQGVGRPLIGFASDRLGRINVAGIGTLIAGLAAFFLWVFAAPHFAGLIIYVLFGAFAGIIWPCVAPVGAEVVGLQLLPSALSIYWIVLVLPATFAEVIGLSLKTSGVGAYLNVQIFTGSMYTAAFVSLWLLRSWKLQQLALLGLDDKQQTDSNQVTGTAGEEASLPQKFRLGTYLRGAFVIRRV</sequence>
<evidence type="ECO:0000256" key="2">
    <source>
        <dbReference type="ARBA" id="ARBA00006727"/>
    </source>
</evidence>
<feature type="transmembrane region" description="Helical" evidence="4">
    <location>
        <begin position="266"/>
        <end position="290"/>
    </location>
</feature>
<keyword evidence="4" id="KW-1133">Transmembrane helix</keyword>
<dbReference type="InterPro" id="IPR050327">
    <property type="entry name" value="Proton-linked_MCT"/>
</dbReference>
<feature type="transmembrane region" description="Helical" evidence="4">
    <location>
        <begin position="136"/>
        <end position="155"/>
    </location>
</feature>
<evidence type="ECO:0000313" key="5">
    <source>
        <dbReference type="EMBL" id="KAK4250864.1"/>
    </source>
</evidence>
<proteinExistence type="inferred from homology"/>
<evidence type="ECO:0000256" key="4">
    <source>
        <dbReference type="SAM" id="Phobius"/>
    </source>
</evidence>
<dbReference type="CDD" id="cd17352">
    <property type="entry name" value="MFS_MCT_SLC16"/>
    <property type="match status" value="1"/>
</dbReference>
<dbReference type="EMBL" id="MU857610">
    <property type="protein sequence ID" value="KAK4250864.1"/>
    <property type="molecule type" value="Genomic_DNA"/>
</dbReference>
<name>A0AAN7HTY6_9PEZI</name>
<reference evidence="5" key="1">
    <citation type="journal article" date="2023" name="Mol. Phylogenet. Evol.">
        <title>Genome-scale phylogeny and comparative genomics of the fungal order Sordariales.</title>
        <authorList>
            <person name="Hensen N."/>
            <person name="Bonometti L."/>
            <person name="Westerberg I."/>
            <person name="Brannstrom I.O."/>
            <person name="Guillou S."/>
            <person name="Cros-Aarteil S."/>
            <person name="Calhoun S."/>
            <person name="Haridas S."/>
            <person name="Kuo A."/>
            <person name="Mondo S."/>
            <person name="Pangilinan J."/>
            <person name="Riley R."/>
            <person name="LaButti K."/>
            <person name="Andreopoulos B."/>
            <person name="Lipzen A."/>
            <person name="Chen C."/>
            <person name="Yan M."/>
            <person name="Daum C."/>
            <person name="Ng V."/>
            <person name="Clum A."/>
            <person name="Steindorff A."/>
            <person name="Ohm R.A."/>
            <person name="Martin F."/>
            <person name="Silar P."/>
            <person name="Natvig D.O."/>
            <person name="Lalanne C."/>
            <person name="Gautier V."/>
            <person name="Ament-Velasquez S.L."/>
            <person name="Kruys A."/>
            <person name="Hutchinson M.I."/>
            <person name="Powell A.J."/>
            <person name="Barry K."/>
            <person name="Miller A.N."/>
            <person name="Grigoriev I.V."/>
            <person name="Debuchy R."/>
            <person name="Gladieux P."/>
            <person name="Hiltunen Thoren M."/>
            <person name="Johannesson H."/>
        </authorList>
    </citation>
    <scope>NUCLEOTIDE SEQUENCE</scope>
    <source>
        <strain evidence="5">CBS 359.72</strain>
    </source>
</reference>
<feature type="transmembrane region" description="Helical" evidence="4">
    <location>
        <begin position="421"/>
        <end position="444"/>
    </location>
</feature>
<feature type="transmembrane region" description="Helical" evidence="4">
    <location>
        <begin position="161"/>
        <end position="182"/>
    </location>
</feature>
<comment type="subcellular location">
    <subcellularLocation>
        <location evidence="1">Membrane</location>
        <topology evidence="1">Multi-pass membrane protein</topology>
    </subcellularLocation>
</comment>
<dbReference type="InterPro" id="IPR011701">
    <property type="entry name" value="MFS"/>
</dbReference>
<feature type="transmembrane region" description="Helical" evidence="4">
    <location>
        <begin position="394"/>
        <end position="415"/>
    </location>
</feature>
<feature type="transmembrane region" description="Helical" evidence="4">
    <location>
        <begin position="106"/>
        <end position="129"/>
    </location>
</feature>
<keyword evidence="6" id="KW-1185">Reference proteome</keyword>
<evidence type="ECO:0000313" key="6">
    <source>
        <dbReference type="Proteomes" id="UP001303647"/>
    </source>
</evidence>
<feature type="transmembrane region" description="Helical" evidence="4">
    <location>
        <begin position="194"/>
        <end position="213"/>
    </location>
</feature>
<feature type="transmembrane region" description="Helical" evidence="4">
    <location>
        <begin position="360"/>
        <end position="382"/>
    </location>
</feature>
<feature type="transmembrane region" description="Helical" evidence="4">
    <location>
        <begin position="334"/>
        <end position="354"/>
    </location>
</feature>
<comment type="similarity">
    <text evidence="2">Belongs to the major facilitator superfamily. Monocarboxylate porter (TC 2.A.1.13) family.</text>
</comment>
<accession>A0AAN7HTY6</accession>
<evidence type="ECO:0000256" key="3">
    <source>
        <dbReference type="SAM" id="MobiDB-lite"/>
    </source>
</evidence>
<reference evidence="5" key="2">
    <citation type="submission" date="2023-05" db="EMBL/GenBank/DDBJ databases">
        <authorList>
            <consortium name="Lawrence Berkeley National Laboratory"/>
            <person name="Steindorff A."/>
            <person name="Hensen N."/>
            <person name="Bonometti L."/>
            <person name="Westerberg I."/>
            <person name="Brannstrom I.O."/>
            <person name="Guillou S."/>
            <person name="Cros-Aarteil S."/>
            <person name="Calhoun S."/>
            <person name="Haridas S."/>
            <person name="Kuo A."/>
            <person name="Mondo S."/>
            <person name="Pangilinan J."/>
            <person name="Riley R."/>
            <person name="Labutti K."/>
            <person name="Andreopoulos B."/>
            <person name="Lipzen A."/>
            <person name="Chen C."/>
            <person name="Yanf M."/>
            <person name="Daum C."/>
            <person name="Ng V."/>
            <person name="Clum A."/>
            <person name="Ohm R."/>
            <person name="Martin F."/>
            <person name="Silar P."/>
            <person name="Natvig D."/>
            <person name="Lalanne C."/>
            <person name="Gautier V."/>
            <person name="Ament-Velasquez S.L."/>
            <person name="Kruys A."/>
            <person name="Hutchinson M.I."/>
            <person name="Powell A.J."/>
            <person name="Barry K."/>
            <person name="Miller A.N."/>
            <person name="Grigoriev I.V."/>
            <person name="Debuchy R."/>
            <person name="Gladieux P."/>
            <person name="Thoren M.H."/>
            <person name="Johannesson H."/>
        </authorList>
    </citation>
    <scope>NUCLEOTIDE SEQUENCE</scope>
    <source>
        <strain evidence="5">CBS 359.72</strain>
    </source>
</reference>
<keyword evidence="4" id="KW-0812">Transmembrane</keyword>
<dbReference type="Gene3D" id="1.20.1250.20">
    <property type="entry name" value="MFS general substrate transporter like domains"/>
    <property type="match status" value="2"/>
</dbReference>
<feature type="transmembrane region" description="Helical" evidence="4">
    <location>
        <begin position="225"/>
        <end position="245"/>
    </location>
</feature>
<dbReference type="InterPro" id="IPR036259">
    <property type="entry name" value="MFS_trans_sf"/>
</dbReference>
<dbReference type="Proteomes" id="UP001303647">
    <property type="component" value="Unassembled WGS sequence"/>
</dbReference>
<protein>
    <submittedName>
        <fullName evidence="5">Major facilitator superfamily domain-containing protein</fullName>
    </submittedName>
</protein>
<dbReference type="PANTHER" id="PTHR11360">
    <property type="entry name" value="MONOCARBOXYLATE TRANSPORTER"/>
    <property type="match status" value="1"/>
</dbReference>
<dbReference type="GO" id="GO:0016020">
    <property type="term" value="C:membrane"/>
    <property type="evidence" value="ECO:0007669"/>
    <property type="project" value="UniProtKB-SubCell"/>
</dbReference>
<dbReference type="AlphaFoldDB" id="A0AAN7HTY6"/>
<feature type="region of interest" description="Disordered" evidence="3">
    <location>
        <begin position="1"/>
        <end position="51"/>
    </location>
</feature>
<dbReference type="SUPFAM" id="SSF103473">
    <property type="entry name" value="MFS general substrate transporter"/>
    <property type="match status" value="1"/>
</dbReference>
<dbReference type="Pfam" id="PF07690">
    <property type="entry name" value="MFS_1"/>
    <property type="match status" value="1"/>
</dbReference>
<keyword evidence="4" id="KW-0472">Membrane</keyword>
<organism evidence="5 6">
    <name type="scientific">Corynascus novoguineensis</name>
    <dbReference type="NCBI Taxonomy" id="1126955"/>
    <lineage>
        <taxon>Eukaryota</taxon>
        <taxon>Fungi</taxon>
        <taxon>Dikarya</taxon>
        <taxon>Ascomycota</taxon>
        <taxon>Pezizomycotina</taxon>
        <taxon>Sordariomycetes</taxon>
        <taxon>Sordariomycetidae</taxon>
        <taxon>Sordariales</taxon>
        <taxon>Chaetomiaceae</taxon>
        <taxon>Corynascus</taxon>
    </lineage>
</organism>